<protein>
    <recommendedName>
        <fullName evidence="3">Conjugal transfer protein</fullName>
    </recommendedName>
</protein>
<sequence>MNSAKLLRYSMQLSMLKQLRSLKLISEAEYQLVEKKLKKDYGVISNITA</sequence>
<evidence type="ECO:0008006" key="3">
    <source>
        <dbReference type="Google" id="ProtNLM"/>
    </source>
</evidence>
<evidence type="ECO:0000313" key="1">
    <source>
        <dbReference type="EMBL" id="CUM99605.1"/>
    </source>
</evidence>
<dbReference type="AlphaFoldDB" id="A0A173TCE0"/>
<reference evidence="1 2" key="1">
    <citation type="submission" date="2015-09" db="EMBL/GenBank/DDBJ databases">
        <authorList>
            <consortium name="Pathogen Informatics"/>
        </authorList>
    </citation>
    <scope>NUCLEOTIDE SEQUENCE [LARGE SCALE GENOMIC DNA]</scope>
    <source>
        <strain evidence="1 2">2789STDY5834961</strain>
    </source>
</reference>
<dbReference type="EMBL" id="CYXO01000007">
    <property type="protein sequence ID" value="CUM99605.1"/>
    <property type="molecule type" value="Genomic_DNA"/>
</dbReference>
<name>A0A173TCE0_9FIRM</name>
<dbReference type="Proteomes" id="UP000095597">
    <property type="component" value="Unassembled WGS sequence"/>
</dbReference>
<dbReference type="OrthoDB" id="1759226at2"/>
<dbReference type="GeneID" id="86195438"/>
<dbReference type="RefSeq" id="WP_004613393.1">
    <property type="nucleotide sequence ID" value="NZ_CYXO01000007.1"/>
</dbReference>
<gene>
    <name evidence="1" type="ORF">ERS852573_01464</name>
</gene>
<accession>A0A173TCE0</accession>
<proteinExistence type="predicted"/>
<organism evidence="1 2">
    <name type="scientific">Dorea longicatena</name>
    <dbReference type="NCBI Taxonomy" id="88431"/>
    <lineage>
        <taxon>Bacteria</taxon>
        <taxon>Bacillati</taxon>
        <taxon>Bacillota</taxon>
        <taxon>Clostridia</taxon>
        <taxon>Lachnospirales</taxon>
        <taxon>Lachnospiraceae</taxon>
        <taxon>Dorea</taxon>
    </lineage>
</organism>
<evidence type="ECO:0000313" key="2">
    <source>
        <dbReference type="Proteomes" id="UP000095597"/>
    </source>
</evidence>